<dbReference type="AlphaFoldDB" id="A0A7H1KP21"/>
<evidence type="ECO:0000256" key="6">
    <source>
        <dbReference type="SAM" id="Phobius"/>
    </source>
</evidence>
<dbReference type="PANTHER" id="PTHR34697">
    <property type="entry name" value="PHOSPHATIDYLGLYCEROL LYSYLTRANSFERASE"/>
    <property type="match status" value="1"/>
</dbReference>
<dbReference type="SUPFAM" id="SSF55729">
    <property type="entry name" value="Acyl-CoA N-acyltransferases (Nat)"/>
    <property type="match status" value="1"/>
</dbReference>
<accession>A0A7H1KP21</accession>
<feature type="transmembrane region" description="Helical" evidence="6">
    <location>
        <begin position="367"/>
        <end position="387"/>
    </location>
</feature>
<keyword evidence="2" id="KW-1003">Cell membrane</keyword>
<dbReference type="EMBL" id="MT776529">
    <property type="protein sequence ID" value="QNT35685.1"/>
    <property type="molecule type" value="Genomic_DNA"/>
</dbReference>
<comment type="subcellular location">
    <subcellularLocation>
        <location evidence="1">Cell membrane</location>
        <topology evidence="1">Multi-pass membrane protein</topology>
    </subcellularLocation>
</comment>
<dbReference type="GO" id="GO:0005886">
    <property type="term" value="C:plasma membrane"/>
    <property type="evidence" value="ECO:0007669"/>
    <property type="project" value="UniProtKB-SubCell"/>
</dbReference>
<keyword evidence="4 6" id="KW-1133">Transmembrane helix</keyword>
<keyword evidence="5 6" id="KW-0472">Membrane</keyword>
<dbReference type="Pfam" id="PF09924">
    <property type="entry name" value="LPG_synthase_C"/>
    <property type="match status" value="1"/>
</dbReference>
<proteinExistence type="predicted"/>
<feature type="transmembrane region" description="Helical" evidence="6">
    <location>
        <begin position="124"/>
        <end position="146"/>
    </location>
</feature>
<name>A0A7H1KP21_9EURY</name>
<dbReference type="GO" id="GO:0046677">
    <property type="term" value="P:response to antibiotic"/>
    <property type="evidence" value="ECO:0007669"/>
    <property type="project" value="UniProtKB-KW"/>
</dbReference>
<evidence type="ECO:0000313" key="8">
    <source>
        <dbReference type="EMBL" id="QNT35685.1"/>
    </source>
</evidence>
<organism evidence="8">
    <name type="scientific">uncultured Methanosarcinales archaeon</name>
    <dbReference type="NCBI Taxonomy" id="183757"/>
    <lineage>
        <taxon>Archaea</taxon>
        <taxon>Methanobacteriati</taxon>
        <taxon>Methanobacteriota</taxon>
        <taxon>Stenosarchaea group</taxon>
        <taxon>Methanomicrobia</taxon>
        <taxon>Methanosarcinales</taxon>
        <taxon>environmental samples</taxon>
    </lineage>
</organism>
<protein>
    <recommendedName>
        <fullName evidence="7">Phosphatidylglycerol lysyltransferase C-terminal domain-containing protein</fullName>
    </recommendedName>
</protein>
<dbReference type="InterPro" id="IPR016181">
    <property type="entry name" value="Acyl_CoA_acyltransferase"/>
</dbReference>
<feature type="transmembrane region" description="Helical" evidence="6">
    <location>
        <begin position="230"/>
        <end position="249"/>
    </location>
</feature>
<keyword evidence="3 6" id="KW-0812">Transmembrane</keyword>
<feature type="transmembrane region" description="Helical" evidence="6">
    <location>
        <begin position="399"/>
        <end position="417"/>
    </location>
</feature>
<feature type="transmembrane region" description="Helical" evidence="6">
    <location>
        <begin position="324"/>
        <end position="347"/>
    </location>
</feature>
<feature type="transmembrane region" description="Helical" evidence="6">
    <location>
        <begin position="453"/>
        <end position="477"/>
    </location>
</feature>
<gene>
    <name evidence="8" type="ORF">HAHEADPM_00019</name>
</gene>
<dbReference type="GO" id="GO:0055091">
    <property type="term" value="P:phospholipid homeostasis"/>
    <property type="evidence" value="ECO:0007669"/>
    <property type="project" value="TreeGrafter"/>
</dbReference>
<sequence>MKKLFRSAAPLLSILLFAAALWVLNRELAEYQYQDIINHVGEISGYNIALALALTVASYLVTTGLDALSLRYIRHQLDYSRIVLVSFINYAFNNNMGFAGIAGSSIRYRLYSAWGLSAVEVAKVIAFCILTSWLGFFSLGGVVFLFEPLSVPGALHLPIASVRPLGMVFLLLVMGYLLGTVSRKKPLKIGKWEFAFPPARLFPAQITIASLNWALAGSVLYVLLPPTKTLSFPVFIAIFLFAQSAGLVSHVPGGIGVFESVVLVLLSSSLPASVVIGPLLVYRVMFYLLPLAVAALLLGAHEVVRNKEGVKQVTSIFGQWVPWLVPNMLVPNVLAVTTFVSGAILLFSGATPAVPWRLEWLNSFLPLPMIEISHFLGSIAGMGLLILARGIQRRLGDAYILTLFLLGAGIIFSLFKGLGYEEAIVLAIILGALLPCRRYFYRKASLLSGRFTPGWIAAIIIVLSGVVWLGMFSYKHVEFSQELWWRFILSGDAPRSLRATACAFIIALFYATARLLRPAQPKLALPGPEELNRARAIIKRSRKTYPNLALLGDKTFLWSENKNAFIMYGIEGRSWVAMGDPVGSDEEMAELVWQFHEMCERSGGWTVFYEVGQENLHLYLDVGLTVTRIGEEARIPLATFSLEGHARKRLRYTKRRLESEGCSFEVIPPVGVPSLLPQLKGISDAWLAHKNTREHKFSSGFFNAEYLKQFPVAVVRMDGRIVAFANIWQDAGKEELSIDLMRYLPDTPHGIMDYLFIELMLWGKRDGYRWFNLGMAPLSGLTSHSLAPRRSRLGAFIFSHGEHFYNFRGLREYKEKFDPEWEAKYMAYPGDLELPRILVDLASLI</sequence>
<evidence type="ECO:0000256" key="2">
    <source>
        <dbReference type="ARBA" id="ARBA00022475"/>
    </source>
</evidence>
<reference evidence="8" key="1">
    <citation type="submission" date="2020-07" db="EMBL/GenBank/DDBJ databases">
        <title>Unique genomic features of the anaerobic methanotrophic archaea.</title>
        <authorList>
            <person name="Chadwick G.L."/>
            <person name="Skennerton C.T."/>
            <person name="Laso-Perez R."/>
            <person name="Leu A.O."/>
            <person name="Speth D.R."/>
            <person name="Yu H."/>
            <person name="Morgan-Lang C."/>
            <person name="Hatzenpichler R."/>
            <person name="Goudeau D."/>
            <person name="Malmstrom R."/>
            <person name="Brazelton W.J."/>
            <person name="Woyke T."/>
            <person name="Hallam S.J."/>
            <person name="Tyson G.W."/>
            <person name="Wegener G."/>
            <person name="Boetius A."/>
            <person name="Orphan V."/>
        </authorList>
    </citation>
    <scope>NUCLEOTIDE SEQUENCE</scope>
</reference>
<feature type="transmembrane region" description="Helical" evidence="6">
    <location>
        <begin position="423"/>
        <end position="441"/>
    </location>
</feature>
<dbReference type="NCBIfam" id="NF033480">
    <property type="entry name" value="bifunc_MprF"/>
    <property type="match status" value="1"/>
</dbReference>
<evidence type="ECO:0000256" key="3">
    <source>
        <dbReference type="ARBA" id="ARBA00022692"/>
    </source>
</evidence>
<feature type="domain" description="Phosphatidylglycerol lysyltransferase C-terminal" evidence="7">
    <location>
        <begin position="537"/>
        <end position="828"/>
    </location>
</feature>
<dbReference type="GO" id="GO:0006629">
    <property type="term" value="P:lipid metabolic process"/>
    <property type="evidence" value="ECO:0007669"/>
    <property type="project" value="UniProtKB-KW"/>
</dbReference>
<evidence type="ECO:0000256" key="5">
    <source>
        <dbReference type="ARBA" id="ARBA00023136"/>
    </source>
</evidence>
<dbReference type="GO" id="GO:0050071">
    <property type="term" value="F:phosphatidylglycerol lysyltransferase activity"/>
    <property type="evidence" value="ECO:0007669"/>
    <property type="project" value="UniProtKB-EC"/>
</dbReference>
<evidence type="ECO:0000256" key="4">
    <source>
        <dbReference type="ARBA" id="ARBA00022989"/>
    </source>
</evidence>
<feature type="transmembrane region" description="Helical" evidence="6">
    <location>
        <begin position="158"/>
        <end position="181"/>
    </location>
</feature>
<evidence type="ECO:0000259" key="7">
    <source>
        <dbReference type="Pfam" id="PF09924"/>
    </source>
</evidence>
<dbReference type="InterPro" id="IPR024320">
    <property type="entry name" value="LPG_synthase_C"/>
</dbReference>
<feature type="transmembrane region" description="Helical" evidence="6">
    <location>
        <begin position="286"/>
        <end position="304"/>
    </location>
</feature>
<feature type="transmembrane region" description="Helical" evidence="6">
    <location>
        <begin position="45"/>
        <end position="68"/>
    </location>
</feature>
<dbReference type="InterPro" id="IPR051211">
    <property type="entry name" value="PG_lysyltransferase"/>
</dbReference>
<dbReference type="PANTHER" id="PTHR34697:SF2">
    <property type="entry name" value="PHOSPHATIDYLGLYCEROL LYSYLTRANSFERASE"/>
    <property type="match status" value="1"/>
</dbReference>
<dbReference type="GO" id="GO:0047637">
    <property type="term" value="F:phosphatidylglycerol alanyltransferase activity"/>
    <property type="evidence" value="ECO:0007669"/>
    <property type="project" value="TreeGrafter"/>
</dbReference>
<feature type="transmembrane region" description="Helical" evidence="6">
    <location>
        <begin position="201"/>
        <end position="224"/>
    </location>
</feature>
<evidence type="ECO:0000256" key="1">
    <source>
        <dbReference type="ARBA" id="ARBA00004651"/>
    </source>
</evidence>